<sequence>MVAALRDNGNFSELKEALAGLPLRDGEREFSRIAGMFLKRHGNRFRLSARPEPLSVAETEALRSVGVAADAADPDASPIMQTAVSYAALVATALPLAEVAAKLGVTDGRLRQRVAEGSLLAVHGSDGRTLRIPPFQLTETGELPGLRGIMRAIRRDLRPVQTAAFFTTLQSDLEDAQGEAMTPVDWLLSGHDPEPVRELAKSL</sequence>
<protein>
    <recommendedName>
        <fullName evidence="3">DNA-binding protein</fullName>
    </recommendedName>
</protein>
<name>A0A443JR19_9RHOB</name>
<accession>A0A443JR19</accession>
<dbReference type="Proteomes" id="UP000284476">
    <property type="component" value="Unassembled WGS sequence"/>
</dbReference>
<evidence type="ECO:0000313" key="2">
    <source>
        <dbReference type="Proteomes" id="UP000284476"/>
    </source>
</evidence>
<comment type="caution">
    <text evidence="1">The sequence shown here is derived from an EMBL/GenBank/DDBJ whole genome shotgun (WGS) entry which is preliminary data.</text>
</comment>
<evidence type="ECO:0000313" key="1">
    <source>
        <dbReference type="EMBL" id="RWR22944.1"/>
    </source>
</evidence>
<gene>
    <name evidence="1" type="ORF">D2T30_04770</name>
</gene>
<proteinExistence type="predicted"/>
<dbReference type="AlphaFoldDB" id="A0A443JR19"/>
<dbReference type="EMBL" id="SAUZ01000004">
    <property type="protein sequence ID" value="RWR22944.1"/>
    <property type="molecule type" value="Genomic_DNA"/>
</dbReference>
<reference evidence="1 2" key="1">
    <citation type="submission" date="2019-01" db="EMBL/GenBank/DDBJ databases">
        <title>Sinorhodobacter populi sp. nov. isolated from the symptomatic bark tissue of Populus euramericana canker.</title>
        <authorList>
            <person name="Xu G."/>
        </authorList>
    </citation>
    <scope>NUCLEOTIDE SEQUENCE [LARGE SCALE GENOMIC DNA]</scope>
    <source>
        <strain evidence="1 2">SK2B-1</strain>
    </source>
</reference>
<reference evidence="1 2" key="2">
    <citation type="submission" date="2019-01" db="EMBL/GenBank/DDBJ databases">
        <authorList>
            <person name="Li Y."/>
        </authorList>
    </citation>
    <scope>NUCLEOTIDE SEQUENCE [LARGE SCALE GENOMIC DNA]</scope>
    <source>
        <strain evidence="1 2">SK2B-1</strain>
    </source>
</reference>
<organism evidence="1 2">
    <name type="scientific">Paenirhodobacter populi</name>
    <dbReference type="NCBI Taxonomy" id="2306993"/>
    <lineage>
        <taxon>Bacteria</taxon>
        <taxon>Pseudomonadati</taxon>
        <taxon>Pseudomonadota</taxon>
        <taxon>Alphaproteobacteria</taxon>
        <taxon>Rhodobacterales</taxon>
        <taxon>Rhodobacter group</taxon>
        <taxon>Paenirhodobacter</taxon>
    </lineage>
</organism>
<dbReference type="RefSeq" id="WP_128207928.1">
    <property type="nucleotide sequence ID" value="NZ_JBHRSO010000013.1"/>
</dbReference>
<evidence type="ECO:0008006" key="3">
    <source>
        <dbReference type="Google" id="ProtNLM"/>
    </source>
</evidence>